<dbReference type="EMBL" id="JAADYS010001723">
    <property type="protein sequence ID" value="KAF4461421.1"/>
    <property type="molecule type" value="Genomic_DNA"/>
</dbReference>
<evidence type="ECO:0000256" key="2">
    <source>
        <dbReference type="ARBA" id="ARBA00022801"/>
    </source>
</evidence>
<dbReference type="Gene3D" id="3.40.1090.10">
    <property type="entry name" value="Cytosolic phospholipase A2 catalytic domain"/>
    <property type="match status" value="1"/>
</dbReference>
<reference evidence="8 9" key="1">
    <citation type="submission" date="2020-01" db="EMBL/GenBank/DDBJ databases">
        <title>Identification and distribution of gene clusters putatively required for synthesis of sphingolipid metabolism inhibitors in phylogenetically diverse species of the filamentous fungus Fusarium.</title>
        <authorList>
            <person name="Kim H.-S."/>
            <person name="Busman M."/>
            <person name="Brown D.W."/>
            <person name="Divon H."/>
            <person name="Uhlig S."/>
            <person name="Proctor R.H."/>
        </authorList>
    </citation>
    <scope>NUCLEOTIDE SEQUENCE [LARGE SCALE GENOMIC DNA]</scope>
    <source>
        <strain evidence="8 9">NRRL 20459</strain>
    </source>
</reference>
<dbReference type="SUPFAM" id="SSF52540">
    <property type="entry name" value="P-loop containing nucleoside triphosphate hydrolases"/>
    <property type="match status" value="1"/>
</dbReference>
<comment type="caution">
    <text evidence="8">The sequence shown here is derived from an EMBL/GenBank/DDBJ whole genome shotgun (WGS) entry which is preliminary data.</text>
</comment>
<feature type="active site" description="Proton acceptor" evidence="5">
    <location>
        <position position="199"/>
    </location>
</feature>
<keyword evidence="1" id="KW-0677">Repeat</keyword>
<evidence type="ECO:0000313" key="8">
    <source>
        <dbReference type="EMBL" id="KAF4461421.1"/>
    </source>
</evidence>
<dbReference type="PANTHER" id="PTHR24185">
    <property type="entry name" value="CALCIUM-INDEPENDENT PHOSPHOLIPASE A2-GAMMA"/>
    <property type="match status" value="1"/>
</dbReference>
<dbReference type="InterPro" id="IPR056884">
    <property type="entry name" value="NPHP3-like_N"/>
</dbReference>
<keyword evidence="2 5" id="KW-0378">Hydrolase</keyword>
<dbReference type="OrthoDB" id="1658288at2759"/>
<feature type="region of interest" description="Disordered" evidence="6">
    <location>
        <begin position="1232"/>
        <end position="1299"/>
    </location>
</feature>
<feature type="compositionally biased region" description="Polar residues" evidence="6">
    <location>
        <begin position="1282"/>
        <end position="1299"/>
    </location>
</feature>
<feature type="short sequence motif" description="GXGXXG" evidence="5">
    <location>
        <begin position="19"/>
        <end position="24"/>
    </location>
</feature>
<dbReference type="PROSITE" id="PS51635">
    <property type="entry name" value="PNPLA"/>
    <property type="match status" value="1"/>
</dbReference>
<dbReference type="Proteomes" id="UP000554235">
    <property type="component" value="Unassembled WGS sequence"/>
</dbReference>
<evidence type="ECO:0000313" key="9">
    <source>
        <dbReference type="Proteomes" id="UP000554235"/>
    </source>
</evidence>
<feature type="active site" description="Nucleophile" evidence="5">
    <location>
        <position position="57"/>
    </location>
</feature>
<feature type="region of interest" description="Disordered" evidence="6">
    <location>
        <begin position="1325"/>
        <end position="1361"/>
    </location>
</feature>
<dbReference type="GO" id="GO:0016020">
    <property type="term" value="C:membrane"/>
    <property type="evidence" value="ECO:0007669"/>
    <property type="project" value="TreeGrafter"/>
</dbReference>
<evidence type="ECO:0000256" key="3">
    <source>
        <dbReference type="ARBA" id="ARBA00022963"/>
    </source>
</evidence>
<evidence type="ECO:0000259" key="7">
    <source>
        <dbReference type="PROSITE" id="PS51635"/>
    </source>
</evidence>
<dbReference type="PANTHER" id="PTHR24185:SF1">
    <property type="entry name" value="CALCIUM-INDEPENDENT PHOSPHOLIPASE A2-GAMMA"/>
    <property type="match status" value="1"/>
</dbReference>
<dbReference type="SUPFAM" id="SSF52151">
    <property type="entry name" value="FabD/lysophospholipase-like"/>
    <property type="match status" value="1"/>
</dbReference>
<dbReference type="InterPro" id="IPR002641">
    <property type="entry name" value="PNPLA_dom"/>
</dbReference>
<feature type="compositionally biased region" description="Polar residues" evidence="6">
    <location>
        <begin position="1347"/>
        <end position="1361"/>
    </location>
</feature>
<name>A0A8H4L376_9HYPO</name>
<dbReference type="Pfam" id="PF24883">
    <property type="entry name" value="NPHP3_N"/>
    <property type="match status" value="1"/>
</dbReference>
<sequence length="1472" mass="164691">MASIESRDGRPVRLLAFDGGGVRGLSSLRILQRIVEFIDPVNPPKPCECFEMICGTSTGGLIAIMLGSLKMSVAECIEEYQQLSPQVFTKTRSPVSWKAKVQGRYDHVALEKGIKDLLRHRGLEEDELMKEGDGDPRCKTFVCAMSQQTSKVILFPSYNTKTWDTTMLNRVRIWEAARATSAASSFFEPLDIDGRVFADGATGANNPVYELWSEALEVLFNGDENQRLNSLGCILSIGTGVPSLKSFRDSIPELAKAIKSIAIESEEKSNMFQGHFPSLCAEGLYFRFNVIQGLNRVGLGEADKLGDIDAYTDHYCNSPQTARQIESCAEILGHQRLLLKVVKRLQTYGKSAIRPTQKLQKSCDLDLDRYALTKVFRDWHRRSHGGLVCTIQSSKYTETTALAAHLSSHIKLGESHSVLYLDSFLVSELSKRPKLAARVLELKREEEMGPEPNAADITPVLYYLLSQLLGLLSDNVIQAALGRYLGTLSCTDRATFLRHVTEHGCPPTNYFNTLFDHFTQSCKGEIVILVDGICQLKECIPDNLLPVLCQLANIVKVLIFDDSIAYEAVGTINLPMVTPDTEKCLESLYFPEIDVRKSQVSPAASGTASWVWTHPVYRSFSTQQSGILWVRGKPGSGKSVLAKAIQERLLPESRSRSTETNEALLGDWFYHRRRGGSFIKHESLVRSMLYHFLQQRPSLYDKFFQGPFRAMDPCLPASWTSDGLVEIFEKICQSAIHVFCIVDAVDEAETTDVVPLLKSAVCSGQSSRAKLIILSRPNAEIEYQVIDHPCLVAEDENAEDIEKLVQLGLESLRTAIHSLHFEVPSASSGKSPQTMRRCRMRQPRYRPMANAASREKKALERMRDDLLSKAQGSILWVKLVLDKLTQEAETNQCSTLQELQEFVNIVPQELMEYYKQIVQDLTRGKSHQAAQHVRQVLMWICAAQEISEVTLDSLWEAMALLKDNLRSESLEDVWAHQVSVNSYNELWRKIYSTCGPFIEIFNPGLSAQESRVYHYGFSSVVQLMHQSVRDFLSDSDAAGVLHFTIEQATDMVRRHLMHYLSLFVRDSAGLRADGPQESRFLIEWLNEQRLLHTALAEARTGNWDILVHVEAIRLWELEPPLEACEQILHRLFVSTLKLEETPARGEEGIRQALNLSRLFYRACADGLVTAVRAMQAIDWPPSEALAALSLAAIIFAATRCHSDKVKINPISSAGPDAIEALPLRPPLRFRPVADEGPKLRPLSLNLSPPSPPNSLLRRPFEASVQTLDSEKSPTLSERRTLSPEQETLGQSPRPSSPAVTATLLDDFDFDFDTLRRSFELPSMPFPMALNSGPKSPETTGTAKPGQNAVSTVPTFQPNSGQVLRSESVEKWEEVGWILEISTVDRRRKIWAGFRGWHPFLDYVCGSKARALEQARGTGTTTGPQLVEMSEDLAPIEDVEDAILAALESQSFDRWRRNGGVVELLSKGDIQFS</sequence>
<feature type="compositionally biased region" description="Basic and acidic residues" evidence="6">
    <location>
        <begin position="1268"/>
        <end position="1281"/>
    </location>
</feature>
<evidence type="ECO:0000256" key="4">
    <source>
        <dbReference type="ARBA" id="ARBA00023098"/>
    </source>
</evidence>
<dbReference type="GO" id="GO:0016042">
    <property type="term" value="P:lipid catabolic process"/>
    <property type="evidence" value="ECO:0007669"/>
    <property type="project" value="UniProtKB-UniRule"/>
</dbReference>
<accession>A0A8H4L376</accession>
<feature type="compositionally biased region" description="Low complexity" evidence="6">
    <location>
        <begin position="1239"/>
        <end position="1257"/>
    </location>
</feature>
<dbReference type="GO" id="GO:0047499">
    <property type="term" value="F:calcium-independent phospholipase A2 activity"/>
    <property type="evidence" value="ECO:0007669"/>
    <property type="project" value="TreeGrafter"/>
</dbReference>
<feature type="domain" description="PNPLA" evidence="7">
    <location>
        <begin position="15"/>
        <end position="212"/>
    </location>
</feature>
<feature type="short sequence motif" description="DGA/G" evidence="5">
    <location>
        <begin position="199"/>
        <end position="201"/>
    </location>
</feature>
<dbReference type="Pfam" id="PF01734">
    <property type="entry name" value="Patatin"/>
    <property type="match status" value="1"/>
</dbReference>
<feature type="compositionally biased region" description="Polar residues" evidence="6">
    <location>
        <begin position="1332"/>
        <end position="1341"/>
    </location>
</feature>
<keyword evidence="3 5" id="KW-0442">Lipid degradation</keyword>
<keyword evidence="9" id="KW-1185">Reference proteome</keyword>
<keyword evidence="4 5" id="KW-0443">Lipid metabolism</keyword>
<evidence type="ECO:0000256" key="5">
    <source>
        <dbReference type="PROSITE-ProRule" id="PRU01161"/>
    </source>
</evidence>
<proteinExistence type="predicted"/>
<evidence type="ECO:0000256" key="1">
    <source>
        <dbReference type="ARBA" id="ARBA00022737"/>
    </source>
</evidence>
<dbReference type="GO" id="GO:0019369">
    <property type="term" value="P:arachidonate metabolic process"/>
    <property type="evidence" value="ECO:0007669"/>
    <property type="project" value="TreeGrafter"/>
</dbReference>
<dbReference type="Gene3D" id="3.40.50.300">
    <property type="entry name" value="P-loop containing nucleotide triphosphate hydrolases"/>
    <property type="match status" value="1"/>
</dbReference>
<feature type="short sequence motif" description="GXSXG" evidence="5">
    <location>
        <begin position="55"/>
        <end position="59"/>
    </location>
</feature>
<dbReference type="InterPro" id="IPR027417">
    <property type="entry name" value="P-loop_NTPase"/>
</dbReference>
<dbReference type="CDD" id="cd07216">
    <property type="entry name" value="Pat17_PNPLA8_PNPLA9_like3"/>
    <property type="match status" value="1"/>
</dbReference>
<protein>
    <submittedName>
        <fullName evidence="8">Kinesin</fullName>
    </submittedName>
</protein>
<evidence type="ECO:0000256" key="6">
    <source>
        <dbReference type="SAM" id="MobiDB-lite"/>
    </source>
</evidence>
<gene>
    <name evidence="8" type="ORF">FALBO_11772</name>
</gene>
<dbReference type="InterPro" id="IPR016035">
    <property type="entry name" value="Acyl_Trfase/lysoPLipase"/>
</dbReference>
<organism evidence="8 9">
    <name type="scientific">Fusarium albosuccineum</name>
    <dbReference type="NCBI Taxonomy" id="1237068"/>
    <lineage>
        <taxon>Eukaryota</taxon>
        <taxon>Fungi</taxon>
        <taxon>Dikarya</taxon>
        <taxon>Ascomycota</taxon>
        <taxon>Pezizomycotina</taxon>
        <taxon>Sordariomycetes</taxon>
        <taxon>Hypocreomycetidae</taxon>
        <taxon>Hypocreales</taxon>
        <taxon>Nectriaceae</taxon>
        <taxon>Fusarium</taxon>
        <taxon>Fusarium decemcellulare species complex</taxon>
    </lineage>
</organism>
<dbReference type="GO" id="GO:0046486">
    <property type="term" value="P:glycerolipid metabolic process"/>
    <property type="evidence" value="ECO:0007669"/>
    <property type="project" value="UniProtKB-ARBA"/>
</dbReference>